<keyword evidence="13" id="KW-1185">Reference proteome</keyword>
<evidence type="ECO:0000256" key="6">
    <source>
        <dbReference type="PROSITE-ProRule" id="PRU00169"/>
    </source>
</evidence>
<dbReference type="PROSITE" id="PS50110">
    <property type="entry name" value="RESPONSE_REGULATORY"/>
    <property type="match status" value="1"/>
</dbReference>
<dbReference type="PANTHER" id="PTHR43547:SF2">
    <property type="entry name" value="HYBRID SIGNAL TRANSDUCTION HISTIDINE KINASE C"/>
    <property type="match status" value="1"/>
</dbReference>
<dbReference type="Pfam" id="PF07495">
    <property type="entry name" value="Y_Y_Y"/>
    <property type="match status" value="1"/>
</dbReference>
<dbReference type="GO" id="GO:0003700">
    <property type="term" value="F:DNA-binding transcription factor activity"/>
    <property type="evidence" value="ECO:0007669"/>
    <property type="project" value="InterPro"/>
</dbReference>
<evidence type="ECO:0000256" key="7">
    <source>
        <dbReference type="SAM" id="Phobius"/>
    </source>
</evidence>
<dbReference type="Proteomes" id="UP000179797">
    <property type="component" value="Unassembled WGS sequence"/>
</dbReference>
<dbReference type="InterPro" id="IPR005467">
    <property type="entry name" value="His_kinase_dom"/>
</dbReference>
<dbReference type="Pfam" id="PF00072">
    <property type="entry name" value="Response_reg"/>
    <property type="match status" value="1"/>
</dbReference>
<evidence type="ECO:0000259" key="10">
    <source>
        <dbReference type="PROSITE" id="PS50109"/>
    </source>
</evidence>
<evidence type="ECO:0000256" key="2">
    <source>
        <dbReference type="ARBA" id="ARBA00012438"/>
    </source>
</evidence>
<dbReference type="SUPFAM" id="SSF47384">
    <property type="entry name" value="Homodimeric domain of signal transducing histidine kinase"/>
    <property type="match status" value="1"/>
</dbReference>
<keyword evidence="7" id="KW-1133">Transmembrane helix</keyword>
<evidence type="ECO:0000313" key="12">
    <source>
        <dbReference type="EMBL" id="OHX63809.1"/>
    </source>
</evidence>
<dbReference type="Pfam" id="PF07494">
    <property type="entry name" value="Reg_prop"/>
    <property type="match status" value="3"/>
</dbReference>
<protein>
    <recommendedName>
        <fullName evidence="2">histidine kinase</fullName>
        <ecNumber evidence="2">2.7.13.3</ecNumber>
    </recommendedName>
</protein>
<dbReference type="InterPro" id="IPR015943">
    <property type="entry name" value="WD40/YVTN_repeat-like_dom_sf"/>
</dbReference>
<proteinExistence type="predicted"/>
<dbReference type="SMART" id="SM00388">
    <property type="entry name" value="HisKA"/>
    <property type="match status" value="1"/>
</dbReference>
<dbReference type="Pfam" id="PF02518">
    <property type="entry name" value="HATPase_c"/>
    <property type="match status" value="1"/>
</dbReference>
<dbReference type="Gene3D" id="3.40.50.2300">
    <property type="match status" value="1"/>
</dbReference>
<dbReference type="GO" id="GO:0000155">
    <property type="term" value="F:phosphorelay sensor kinase activity"/>
    <property type="evidence" value="ECO:0007669"/>
    <property type="project" value="InterPro"/>
</dbReference>
<keyword evidence="7" id="KW-0812">Transmembrane</keyword>
<dbReference type="STRING" id="915059.NH26_24765"/>
<dbReference type="SMART" id="SM00448">
    <property type="entry name" value="REC"/>
    <property type="match status" value="1"/>
</dbReference>
<dbReference type="GO" id="GO:0043565">
    <property type="term" value="F:sequence-specific DNA binding"/>
    <property type="evidence" value="ECO:0007669"/>
    <property type="project" value="InterPro"/>
</dbReference>
<dbReference type="Gene3D" id="2.60.40.10">
    <property type="entry name" value="Immunoglobulins"/>
    <property type="match status" value="1"/>
</dbReference>
<dbReference type="CDD" id="cd00075">
    <property type="entry name" value="HATPase"/>
    <property type="match status" value="1"/>
</dbReference>
<reference evidence="12 13" key="1">
    <citation type="journal article" date="2012" name="Int. J. Syst. Evol. Microbiol.">
        <title>Flammeovirga pacifica sp. nov., isolated from deep-sea sediment.</title>
        <authorList>
            <person name="Xu H."/>
            <person name="Fu Y."/>
            <person name="Yang N."/>
            <person name="Ding Z."/>
            <person name="Lai Q."/>
            <person name="Zeng R."/>
        </authorList>
    </citation>
    <scope>NUCLEOTIDE SEQUENCE [LARGE SCALE GENOMIC DNA]</scope>
    <source>
        <strain evidence="13">DSM 24597 / LMG 26175 / WPAGA1</strain>
    </source>
</reference>
<evidence type="ECO:0000259" key="11">
    <source>
        <dbReference type="PROSITE" id="PS50110"/>
    </source>
</evidence>
<dbReference type="SMART" id="SM00342">
    <property type="entry name" value="HTH_ARAC"/>
    <property type="match status" value="1"/>
</dbReference>
<dbReference type="InterPro" id="IPR036097">
    <property type="entry name" value="HisK_dim/P_sf"/>
</dbReference>
<gene>
    <name evidence="12" type="ORF">NH26_24765</name>
</gene>
<dbReference type="InterPro" id="IPR003594">
    <property type="entry name" value="HATPase_dom"/>
</dbReference>
<feature type="domain" description="HTH araC/xylS-type" evidence="9">
    <location>
        <begin position="1268"/>
        <end position="1368"/>
    </location>
</feature>
<feature type="domain" description="Response regulatory" evidence="11">
    <location>
        <begin position="1121"/>
        <end position="1236"/>
    </location>
</feature>
<evidence type="ECO:0000256" key="5">
    <source>
        <dbReference type="ARBA" id="ARBA00023163"/>
    </source>
</evidence>
<dbReference type="EC" id="2.7.13.3" evidence="2"/>
<feature type="chain" id="PRO_5011983574" description="histidine kinase" evidence="8">
    <location>
        <begin position="21"/>
        <end position="1374"/>
    </location>
</feature>
<feature type="modified residue" description="4-aspartylphosphate" evidence="6">
    <location>
        <position position="1169"/>
    </location>
</feature>
<dbReference type="InterPro" id="IPR004358">
    <property type="entry name" value="Sig_transdc_His_kin-like_C"/>
</dbReference>
<comment type="caution">
    <text evidence="12">The sequence shown here is derived from an EMBL/GenBank/DDBJ whole genome shotgun (WGS) entry which is preliminary data.</text>
</comment>
<keyword evidence="8" id="KW-0732">Signal</keyword>
<dbReference type="SMART" id="SM00387">
    <property type="entry name" value="HATPase_c"/>
    <property type="match status" value="1"/>
</dbReference>
<feature type="domain" description="Histidine kinase" evidence="10">
    <location>
        <begin position="861"/>
        <end position="1080"/>
    </location>
</feature>
<evidence type="ECO:0000256" key="8">
    <source>
        <dbReference type="SAM" id="SignalP"/>
    </source>
</evidence>
<dbReference type="InterPro" id="IPR011006">
    <property type="entry name" value="CheY-like_superfamily"/>
</dbReference>
<feature type="transmembrane region" description="Helical" evidence="7">
    <location>
        <begin position="807"/>
        <end position="830"/>
    </location>
</feature>
<comment type="catalytic activity">
    <reaction evidence="1">
        <text>ATP + protein L-histidine = ADP + protein N-phospho-L-histidine.</text>
        <dbReference type="EC" id="2.7.13.3"/>
    </reaction>
</comment>
<dbReference type="Gene3D" id="2.130.10.10">
    <property type="entry name" value="YVTN repeat-like/Quinoprotein amine dehydrogenase"/>
    <property type="match status" value="2"/>
</dbReference>
<sequence>MMKCLSFIITFFAGLQLVSAIDIHPNFVRIEKFVNEQGLYQNTVNAIATDKNNLIWLGTPNGLIKHDGYSFEYFYHHESDSNSIPNNHITHIQKDVNGDLWIITKGGLCLYKTDEERFITPKTDFGVPFFIKEDSEKNIWVASKNKLYIFQPSNQENFKNIGFVNYKKYTDRRRINDLVFISNSEFIVTTNSSLYRGKYQLNNIKELHMTSMSLSKENIGVITSILKTENSLWIGTNKGIYQTFYEGEKLTIVKSFFASDESDYALNITSLFKDQNNNIWIGSLKKGVYRYNRKTASFTSFKDNSNHKYGLSSNYIQCIHEDQFGVMWIGTKKGGVNKIDTHQKPFYNFSLSNKLVTSIAQNKNGEVWLSCLGKDIMKTNTSLVLEEDKNSQFKEVSDELKLLNRYWILKLYEDSKNHLWIGAKKGRSYIYDIKKDRLERVLLEVNNDTISPFSNSIFYELGEDKILIAGQRVFILDNPYQDIFQKKIVKVEKDLFEIGSNHKVNDFYKDQQGNFWFATTNGLFLLQQENNEFGVKAHYTTQAKNEKLQLSHNNISSLYFSDKQTLWLTTLGGGIMRLTLDEHYECSELKTYKTGDGLSSNIVYGMMEDDEKNLWMSTYMGISKLVPKTERFIVFDKNDGLSNFTFIESAYLKTAEGKMLMGGAKGLTIFDPEKIKKNTILPEIILSGLKINHNSIKVGEKYDDEILLNESIATTDKIVLNSDQKNLSLDIIVQHSSTPQKNRLKYKLEGINDSWVNVAHGKTTITYTNLDAGTYTLYYQGVNLDGIWSDEVKELKIVVLAPWYLRWWSILLFGVVITTIIYLLIDYLIYNNKLKERLQYEQKDKERVEEIHQSRLQFFTNISHDFKTPLSLIIGPLEKIAENHNLPEDQKYLKIINNNIARLQNLIEQLISYRKAETGHLELKITETTLGDFIYPLLDSFEAHAKHTNFNFFHKVNYPNRNIKIDLVKTERIIMNLFSNAIRFIDDDGEINVEAGFEEVDNIECVFFKVSDTGCGIPPEKMEAIFDRFYHGIDSRGEWSGTGIGLALSKSLIDLMKGKIQVESTPFDKTVFKITIPTGTALEVNHVPSEKSIKYRKIVTDWLPDEVELNTPQGDNNLLPKLLIVDDEQDILTFLQESFKNKYEIFLASDGLEAYKKLKDISPQLVISDVMMPDMDGYELCDKIKSDSDTSHIPVILLTALDQNSQKIDGIEVGADDYITKPFSIKHLEIRVHKLLENKKHILEYFSKNSSIPEDTLEMSIRDRKFLENTVNVIEKNMSNSAFGVEELARELGMSTSHFYRKLKKITGQSPNVYLRNFRLRKAANLLTADNEMSAVEVMEQIGIESPSYYSTSFKKLHGVRPSDFVRKMKVSKE</sequence>
<evidence type="ECO:0000256" key="1">
    <source>
        <dbReference type="ARBA" id="ARBA00000085"/>
    </source>
</evidence>
<keyword evidence="3 6" id="KW-0597">Phosphoprotein</keyword>
<dbReference type="Gene3D" id="1.10.10.60">
    <property type="entry name" value="Homeodomain-like"/>
    <property type="match status" value="2"/>
</dbReference>
<dbReference type="SUPFAM" id="SSF63829">
    <property type="entry name" value="Calcium-dependent phosphotriesterase"/>
    <property type="match status" value="3"/>
</dbReference>
<evidence type="ECO:0000256" key="4">
    <source>
        <dbReference type="ARBA" id="ARBA00023015"/>
    </source>
</evidence>
<dbReference type="PROSITE" id="PS01124">
    <property type="entry name" value="HTH_ARAC_FAMILY_2"/>
    <property type="match status" value="1"/>
</dbReference>
<dbReference type="SUPFAM" id="SSF52172">
    <property type="entry name" value="CheY-like"/>
    <property type="match status" value="1"/>
</dbReference>
<name>A0A1S1YRZ2_FLAPC</name>
<dbReference type="SUPFAM" id="SSF46689">
    <property type="entry name" value="Homeodomain-like"/>
    <property type="match status" value="2"/>
</dbReference>
<dbReference type="InterPro" id="IPR001789">
    <property type="entry name" value="Sig_transdc_resp-reg_receiver"/>
</dbReference>
<dbReference type="Pfam" id="PF12833">
    <property type="entry name" value="HTH_18"/>
    <property type="match status" value="1"/>
</dbReference>
<dbReference type="CDD" id="cd17574">
    <property type="entry name" value="REC_OmpR"/>
    <property type="match status" value="1"/>
</dbReference>
<keyword evidence="7" id="KW-0472">Membrane</keyword>
<dbReference type="SUPFAM" id="SSF55874">
    <property type="entry name" value="ATPase domain of HSP90 chaperone/DNA topoisomerase II/histidine kinase"/>
    <property type="match status" value="1"/>
</dbReference>
<dbReference type="PANTHER" id="PTHR43547">
    <property type="entry name" value="TWO-COMPONENT HISTIDINE KINASE"/>
    <property type="match status" value="1"/>
</dbReference>
<dbReference type="InterPro" id="IPR036890">
    <property type="entry name" value="HATPase_C_sf"/>
</dbReference>
<dbReference type="InterPro" id="IPR003661">
    <property type="entry name" value="HisK_dim/P_dom"/>
</dbReference>
<dbReference type="PRINTS" id="PR00344">
    <property type="entry name" value="BCTRLSENSOR"/>
</dbReference>
<feature type="signal peptide" evidence="8">
    <location>
        <begin position="1"/>
        <end position="20"/>
    </location>
</feature>
<dbReference type="InterPro" id="IPR011110">
    <property type="entry name" value="Reg_prop"/>
</dbReference>
<organism evidence="12 13">
    <name type="scientific">Flammeovirga pacifica</name>
    <dbReference type="NCBI Taxonomy" id="915059"/>
    <lineage>
        <taxon>Bacteria</taxon>
        <taxon>Pseudomonadati</taxon>
        <taxon>Bacteroidota</taxon>
        <taxon>Cytophagia</taxon>
        <taxon>Cytophagales</taxon>
        <taxon>Flammeovirgaceae</taxon>
        <taxon>Flammeovirga</taxon>
    </lineage>
</organism>
<dbReference type="EMBL" id="JRYR02000003">
    <property type="protein sequence ID" value="OHX63809.1"/>
    <property type="molecule type" value="Genomic_DNA"/>
</dbReference>
<dbReference type="Gene3D" id="3.30.565.10">
    <property type="entry name" value="Histidine kinase-like ATPase, C-terminal domain"/>
    <property type="match status" value="1"/>
</dbReference>
<accession>A0A1S1YRZ2</accession>
<dbReference type="InterPro" id="IPR009057">
    <property type="entry name" value="Homeodomain-like_sf"/>
</dbReference>
<dbReference type="InterPro" id="IPR018060">
    <property type="entry name" value="HTH_AraC"/>
</dbReference>
<dbReference type="InterPro" id="IPR011123">
    <property type="entry name" value="Y_Y_Y"/>
</dbReference>
<dbReference type="Gene3D" id="1.10.287.130">
    <property type="match status" value="1"/>
</dbReference>
<dbReference type="PROSITE" id="PS50109">
    <property type="entry name" value="HIS_KIN"/>
    <property type="match status" value="1"/>
</dbReference>
<keyword evidence="4" id="KW-0805">Transcription regulation</keyword>
<evidence type="ECO:0000259" key="9">
    <source>
        <dbReference type="PROSITE" id="PS01124"/>
    </source>
</evidence>
<dbReference type="Pfam" id="PF00512">
    <property type="entry name" value="HisKA"/>
    <property type="match status" value="1"/>
</dbReference>
<keyword evidence="5" id="KW-0804">Transcription</keyword>
<evidence type="ECO:0000313" key="13">
    <source>
        <dbReference type="Proteomes" id="UP000179797"/>
    </source>
</evidence>
<evidence type="ECO:0000256" key="3">
    <source>
        <dbReference type="ARBA" id="ARBA00022553"/>
    </source>
</evidence>
<dbReference type="CDD" id="cd00082">
    <property type="entry name" value="HisKA"/>
    <property type="match status" value="1"/>
</dbReference>
<dbReference type="InterPro" id="IPR013783">
    <property type="entry name" value="Ig-like_fold"/>
</dbReference>